<dbReference type="PANTHER" id="PTHR30270:SF0">
    <property type="entry name" value="THIAMINE-MONOPHOSPHATE KINASE"/>
    <property type="match status" value="1"/>
</dbReference>
<feature type="binding site" evidence="1">
    <location>
        <position position="33"/>
    </location>
    <ligand>
        <name>Mg(2+)</name>
        <dbReference type="ChEBI" id="CHEBI:18420"/>
        <label>3</label>
    </ligand>
</feature>
<keyword evidence="1" id="KW-0547">Nucleotide-binding</keyword>
<evidence type="ECO:0000259" key="2">
    <source>
        <dbReference type="Pfam" id="PF00586"/>
    </source>
</evidence>
<comment type="caution">
    <text evidence="4">The sequence shown here is derived from an EMBL/GenBank/DDBJ whole genome shotgun (WGS) entry which is preliminary data.</text>
</comment>
<feature type="binding site" evidence="1">
    <location>
        <position position="127"/>
    </location>
    <ligand>
        <name>Mg(2+)</name>
        <dbReference type="ChEBI" id="CHEBI:18420"/>
        <label>1</label>
    </ligand>
</feature>
<feature type="binding site" evidence="1">
    <location>
        <position position="79"/>
    </location>
    <ligand>
        <name>Mg(2+)</name>
        <dbReference type="ChEBI" id="CHEBI:18420"/>
        <label>3</label>
    </ligand>
</feature>
<evidence type="ECO:0000313" key="4">
    <source>
        <dbReference type="EMBL" id="MBT9145192.1"/>
    </source>
</evidence>
<feature type="binding site" evidence="1">
    <location>
        <position position="270"/>
    </location>
    <ligand>
        <name>substrate</name>
    </ligand>
</feature>
<dbReference type="PANTHER" id="PTHR30270">
    <property type="entry name" value="THIAMINE-MONOPHOSPHATE KINASE"/>
    <property type="match status" value="1"/>
</dbReference>
<dbReference type="AlphaFoldDB" id="A0A9E2BHW9"/>
<comment type="caution">
    <text evidence="1">Lacks conserved residue(s) required for the propagation of feature annotation.</text>
</comment>
<dbReference type="Gene3D" id="3.90.650.10">
    <property type="entry name" value="PurM-like C-terminal domain"/>
    <property type="match status" value="1"/>
</dbReference>
<feature type="binding site" evidence="1">
    <location>
        <position position="48"/>
    </location>
    <ligand>
        <name>Mg(2+)</name>
        <dbReference type="ChEBI" id="CHEBI:18420"/>
        <label>4</label>
    </ligand>
</feature>
<comment type="pathway">
    <text evidence="1">Cofactor biosynthesis; thiamine diphosphate biosynthesis; thiamine diphosphate from thiamine phosphate: step 1/1.</text>
</comment>
<dbReference type="GO" id="GO:0009030">
    <property type="term" value="F:thiamine-phosphate kinase activity"/>
    <property type="evidence" value="ECO:0007669"/>
    <property type="project" value="UniProtKB-UniRule"/>
</dbReference>
<comment type="function">
    <text evidence="1">Catalyzes the ATP-dependent phosphorylation of thiamine-monophosphate (TMP) to form thiamine-pyrophosphate (TPP), the active form of vitamin B1.</text>
</comment>
<evidence type="ECO:0000256" key="1">
    <source>
        <dbReference type="HAMAP-Rule" id="MF_02128"/>
    </source>
</evidence>
<feature type="binding site" evidence="1">
    <location>
        <position position="50"/>
    </location>
    <ligand>
        <name>Mg(2+)</name>
        <dbReference type="ChEBI" id="CHEBI:18420"/>
        <label>2</label>
    </ligand>
</feature>
<dbReference type="Pfam" id="PF02769">
    <property type="entry name" value="AIRS_C"/>
    <property type="match status" value="1"/>
</dbReference>
<dbReference type="PIRSF" id="PIRSF005303">
    <property type="entry name" value="Thiam_monoph_kin"/>
    <property type="match status" value="1"/>
</dbReference>
<keyword evidence="1 4" id="KW-0808">Transferase</keyword>
<dbReference type="EC" id="2.7.4.16" evidence="1"/>
<dbReference type="InterPro" id="IPR010918">
    <property type="entry name" value="PurM-like_C_dom"/>
</dbReference>
<feature type="binding site" evidence="1">
    <location>
        <position position="79"/>
    </location>
    <ligand>
        <name>Mg(2+)</name>
        <dbReference type="ChEBI" id="CHEBI:18420"/>
        <label>2</label>
    </ligand>
</feature>
<feature type="binding site" evidence="1">
    <location>
        <position position="57"/>
    </location>
    <ligand>
        <name>substrate</name>
    </ligand>
</feature>
<keyword evidence="1" id="KW-0479">Metal-binding</keyword>
<feature type="binding site" evidence="1">
    <location>
        <position position="33"/>
    </location>
    <ligand>
        <name>Mg(2+)</name>
        <dbReference type="ChEBI" id="CHEBI:18420"/>
        <label>4</label>
    </ligand>
</feature>
<feature type="binding site" evidence="1">
    <location>
        <position position="328"/>
    </location>
    <ligand>
        <name>substrate</name>
    </ligand>
</feature>
<feature type="domain" description="PurM-like C-terminal" evidence="3">
    <location>
        <begin position="157"/>
        <end position="306"/>
    </location>
</feature>
<protein>
    <recommendedName>
        <fullName evidence="1">Thiamine-monophosphate kinase</fullName>
        <shortName evidence="1">TMP kinase</shortName>
        <shortName evidence="1">Thiamine-phosphate kinase</shortName>
        <ecNumber evidence="1">2.7.4.16</ecNumber>
    </recommendedName>
</protein>
<sequence>MKILDIGEFGLISHIKEWVKKENPEVFRGVGDDTAVISLSRYKYLLFTCDTQVEGIHFLLSFTTPYLLGRKSIAINVSDIASMGGTPSYALVSLILPQETELSFLIELYRGLVEEGNKWGVTIVGGNISRTNGPLTVDISLLGEVKKKHLKLRSRAKEGDLIIITGHPGRSAAGLKLLQANKSKDFSELTSAHLSPTPRLREALLIASYPEVSSMIDVSDGVLQDLGHILKESSVGAIIKEDALPITEYLKQAAEVLGEEAINLFLNGGEDYELIFTVSPDNSEKILKKVKKETGTNLSVIGEINDHFSNISLITQSRDKINLKAGGWDHFKDIK</sequence>
<dbReference type="GO" id="GO:0009229">
    <property type="term" value="P:thiamine diphosphate biosynthetic process"/>
    <property type="evidence" value="ECO:0007669"/>
    <property type="project" value="UniProtKB-UniRule"/>
</dbReference>
<comment type="miscellaneous">
    <text evidence="1">Reaction mechanism of ThiL seems to utilize a direct, inline transfer of the gamma-phosphate of ATP to TMP rather than a phosphorylated enzyme intermediate.</text>
</comment>
<keyword evidence="1" id="KW-0460">Magnesium</keyword>
<feature type="binding site" evidence="1">
    <location>
        <begin position="126"/>
        <end position="127"/>
    </location>
    <ligand>
        <name>ATP</name>
        <dbReference type="ChEBI" id="CHEBI:30616"/>
    </ligand>
</feature>
<keyword evidence="1 4" id="KW-0418">Kinase</keyword>
<dbReference type="EMBL" id="QLTW01000059">
    <property type="protein sequence ID" value="MBT9145192.1"/>
    <property type="molecule type" value="Genomic_DNA"/>
</dbReference>
<feature type="binding site" evidence="1">
    <location>
        <position position="219"/>
    </location>
    <ligand>
        <name>ATP</name>
        <dbReference type="ChEBI" id="CHEBI:30616"/>
    </ligand>
</feature>
<comment type="similarity">
    <text evidence="1">Belongs to the thiamine-monophosphate kinase family.</text>
</comment>
<feature type="binding site" evidence="1">
    <location>
        <position position="50"/>
    </location>
    <ligand>
        <name>Mg(2+)</name>
        <dbReference type="ChEBI" id="CHEBI:18420"/>
        <label>1</label>
    </ligand>
</feature>
<dbReference type="InterPro" id="IPR016188">
    <property type="entry name" value="PurM-like_N"/>
</dbReference>
<feature type="binding site" evidence="1">
    <location>
        <position position="153"/>
    </location>
    <ligand>
        <name>ATP</name>
        <dbReference type="ChEBI" id="CHEBI:30616"/>
    </ligand>
</feature>
<dbReference type="InterPro" id="IPR036676">
    <property type="entry name" value="PurM-like_C_sf"/>
</dbReference>
<name>A0A9E2BHW9_PSYF1</name>
<feature type="binding site" evidence="1">
    <location>
        <position position="220"/>
    </location>
    <ligand>
        <name>Mg(2+)</name>
        <dbReference type="ChEBI" id="CHEBI:18420"/>
        <label>5</label>
    </ligand>
</feature>
<feature type="domain" description="PurM-like N-terminal" evidence="2">
    <location>
        <begin position="31"/>
        <end position="145"/>
    </location>
</feature>
<keyword evidence="1" id="KW-0067">ATP-binding</keyword>
<dbReference type="GO" id="GO:0005524">
    <property type="term" value="F:ATP binding"/>
    <property type="evidence" value="ECO:0007669"/>
    <property type="project" value="UniProtKB-UniRule"/>
</dbReference>
<dbReference type="GO" id="GO:0009228">
    <property type="term" value="P:thiamine biosynthetic process"/>
    <property type="evidence" value="ECO:0007669"/>
    <property type="project" value="UniProtKB-KW"/>
</dbReference>
<gene>
    <name evidence="1 4" type="primary">thiL</name>
    <name evidence="4" type="ORF">DDT42_01062</name>
</gene>
<dbReference type="HAMAP" id="MF_02128">
    <property type="entry name" value="TMP_kinase"/>
    <property type="match status" value="1"/>
</dbReference>
<evidence type="ECO:0000313" key="5">
    <source>
        <dbReference type="Proteomes" id="UP000811545"/>
    </source>
</evidence>
<evidence type="ECO:0000259" key="3">
    <source>
        <dbReference type="Pfam" id="PF02769"/>
    </source>
</evidence>
<dbReference type="Gene3D" id="3.30.1330.10">
    <property type="entry name" value="PurM-like, N-terminal domain"/>
    <property type="match status" value="1"/>
</dbReference>
<keyword evidence="1" id="KW-0784">Thiamine biosynthesis</keyword>
<dbReference type="Proteomes" id="UP000811545">
    <property type="component" value="Unassembled WGS sequence"/>
</dbReference>
<dbReference type="SUPFAM" id="SSF56042">
    <property type="entry name" value="PurM C-terminal domain-like"/>
    <property type="match status" value="1"/>
</dbReference>
<dbReference type="GO" id="GO:0000287">
    <property type="term" value="F:magnesium ion binding"/>
    <property type="evidence" value="ECO:0007669"/>
    <property type="project" value="UniProtKB-UniRule"/>
</dbReference>
<dbReference type="Pfam" id="PF00586">
    <property type="entry name" value="AIRS"/>
    <property type="match status" value="1"/>
</dbReference>
<dbReference type="InterPro" id="IPR006283">
    <property type="entry name" value="ThiL-like"/>
</dbReference>
<accession>A0A9E2BHW9</accession>
<feature type="binding site" evidence="1">
    <location>
        <position position="217"/>
    </location>
    <ligand>
        <name>Mg(2+)</name>
        <dbReference type="ChEBI" id="CHEBI:18420"/>
        <label>3</label>
    </ligand>
</feature>
<comment type="catalytic activity">
    <reaction evidence="1">
        <text>thiamine phosphate + ATP = thiamine diphosphate + ADP</text>
        <dbReference type="Rhea" id="RHEA:15913"/>
        <dbReference type="ChEBI" id="CHEBI:30616"/>
        <dbReference type="ChEBI" id="CHEBI:37575"/>
        <dbReference type="ChEBI" id="CHEBI:58937"/>
        <dbReference type="ChEBI" id="CHEBI:456216"/>
        <dbReference type="EC" id="2.7.4.16"/>
    </reaction>
</comment>
<dbReference type="InterPro" id="IPR036921">
    <property type="entry name" value="PurM-like_N_sf"/>
</dbReference>
<dbReference type="NCBIfam" id="TIGR01379">
    <property type="entry name" value="thiL"/>
    <property type="match status" value="1"/>
</dbReference>
<dbReference type="CDD" id="cd02194">
    <property type="entry name" value="ThiL"/>
    <property type="match status" value="1"/>
</dbReference>
<proteinExistence type="inferred from homology"/>
<feature type="binding site" evidence="1">
    <location>
        <position position="109"/>
    </location>
    <ligand>
        <name>ATP</name>
        <dbReference type="ChEBI" id="CHEBI:30616"/>
    </ligand>
</feature>
<organism evidence="4 5">
    <name type="scientific">Psychracetigena formicireducens</name>
    <dbReference type="NCBI Taxonomy" id="2986056"/>
    <lineage>
        <taxon>Bacteria</taxon>
        <taxon>Bacillati</taxon>
        <taxon>Candidatus Lithacetigenota</taxon>
        <taxon>Candidatus Psychracetigena</taxon>
    </lineage>
</organism>
<dbReference type="SUPFAM" id="SSF55326">
    <property type="entry name" value="PurM N-terminal domain-like"/>
    <property type="match status" value="1"/>
</dbReference>
<feature type="binding site" evidence="1">
    <location>
        <position position="79"/>
    </location>
    <ligand>
        <name>Mg(2+)</name>
        <dbReference type="ChEBI" id="CHEBI:18420"/>
        <label>4</label>
    </ligand>
</feature>
<reference evidence="4 5" key="1">
    <citation type="journal article" date="2021" name="bioRxiv">
        <title>Unique metabolic strategies in Hadean analogues reveal hints for primordial physiology.</title>
        <authorList>
            <person name="Nobu M.K."/>
            <person name="Nakai R."/>
            <person name="Tamazawa S."/>
            <person name="Mori H."/>
            <person name="Toyoda A."/>
            <person name="Ijiri A."/>
            <person name="Suzuki S."/>
            <person name="Kurokawa K."/>
            <person name="Kamagata Y."/>
            <person name="Tamaki H."/>
        </authorList>
    </citation>
    <scope>NUCLEOTIDE SEQUENCE [LARGE SCALE GENOMIC DNA]</scope>
    <source>
        <strain evidence="4">BS525</strain>
    </source>
</reference>